<protein>
    <submittedName>
        <fullName evidence="2">Trypsin-like serine protease</fullName>
    </submittedName>
</protein>
<gene>
    <name evidence="2" type="ORF">H6F99_12975</name>
</gene>
<dbReference type="InterPro" id="IPR045430">
    <property type="entry name" value="EAD1"/>
</dbReference>
<proteinExistence type="predicted"/>
<keyword evidence="3" id="KW-1185">Reference proteome</keyword>
<comment type="caution">
    <text evidence="2">The sequence shown here is derived from an EMBL/GenBank/DDBJ whole genome shotgun (WGS) entry which is preliminary data.</text>
</comment>
<sequence length="394" mass="45052">MNLSGTELKKLVNAIISAYPTQEDLAMMVQFELAENLEAIAGGGTLTQLVFNLVTRWAIPRGKISRLIIAAYETNPGNPELKEFYESMVIKKRFIVDSAIKKPDFGPDINWRGETDEIQLQSWLQPQPDYWDVGFLKGAIAQSSSVCRIEILYRNIMGTGVLITPNKVLTNYHVLKYSEEDNLENNALNAILKFGCLTSDNGVETQGKSFQLDRENPILCSSKTEDLDYVLLQVESKITQATDIKPALQQDNKQFQIQTIYCDPEDYIGVIWTHIIPEKENIDKEHLITIDWGSYRWQQKRCIPQHGLLLCYHKRNKDFTARLITLSIIIPQTMNSINYLSNQTKIINGYGEKTPSSPPSNIDKGWVRREFDFQFINPSSMFDKFKSLIDLINI</sequence>
<dbReference type="Proteomes" id="UP000606721">
    <property type="component" value="Unassembled WGS sequence"/>
</dbReference>
<reference evidence="2 3" key="1">
    <citation type="journal article" date="2020" name="ISME J.">
        <title>Comparative genomics reveals insights into cyanobacterial evolution and habitat adaptation.</title>
        <authorList>
            <person name="Chen M.Y."/>
            <person name="Teng W.K."/>
            <person name="Zhao L."/>
            <person name="Hu C.X."/>
            <person name="Zhou Y.K."/>
            <person name="Han B.P."/>
            <person name="Song L.R."/>
            <person name="Shu W.S."/>
        </authorList>
    </citation>
    <scope>NUCLEOTIDE SEQUENCE [LARGE SCALE GENOMIC DNA]</scope>
    <source>
        <strain evidence="2 3">FACHB-1040</strain>
    </source>
</reference>
<feature type="domain" description="Effector-associated" evidence="1">
    <location>
        <begin position="1"/>
        <end position="87"/>
    </location>
</feature>
<dbReference type="Pfam" id="PF13365">
    <property type="entry name" value="Trypsin_2"/>
    <property type="match status" value="1"/>
</dbReference>
<dbReference type="EMBL" id="JACJQT010000031">
    <property type="protein sequence ID" value="MBD2279172.1"/>
    <property type="molecule type" value="Genomic_DNA"/>
</dbReference>
<dbReference type="InterPro" id="IPR043504">
    <property type="entry name" value="Peptidase_S1_PA_chymotrypsin"/>
</dbReference>
<dbReference type="Pfam" id="PF19955">
    <property type="entry name" value="EAD1"/>
    <property type="match status" value="1"/>
</dbReference>
<name>A0ABR8BZL7_APHFL</name>
<evidence type="ECO:0000259" key="1">
    <source>
        <dbReference type="Pfam" id="PF19955"/>
    </source>
</evidence>
<dbReference type="RefSeq" id="WP_190383221.1">
    <property type="nucleotide sequence ID" value="NZ_JACJQT010000031.1"/>
</dbReference>
<dbReference type="InterPro" id="IPR009003">
    <property type="entry name" value="Peptidase_S1_PA"/>
</dbReference>
<accession>A0ABR8BZL7</accession>
<dbReference type="SUPFAM" id="SSF50494">
    <property type="entry name" value="Trypsin-like serine proteases"/>
    <property type="match status" value="1"/>
</dbReference>
<evidence type="ECO:0000313" key="3">
    <source>
        <dbReference type="Proteomes" id="UP000606721"/>
    </source>
</evidence>
<evidence type="ECO:0000313" key="2">
    <source>
        <dbReference type="EMBL" id="MBD2279172.1"/>
    </source>
</evidence>
<organism evidence="2 3">
    <name type="scientific">Aphanizomenon flos-aquae FACHB-1040</name>
    <dbReference type="NCBI Taxonomy" id="2692887"/>
    <lineage>
        <taxon>Bacteria</taxon>
        <taxon>Bacillati</taxon>
        <taxon>Cyanobacteriota</taxon>
        <taxon>Cyanophyceae</taxon>
        <taxon>Nostocales</taxon>
        <taxon>Aphanizomenonaceae</taxon>
        <taxon>Aphanizomenon</taxon>
    </lineage>
</organism>
<dbReference type="Gene3D" id="2.40.10.10">
    <property type="entry name" value="Trypsin-like serine proteases"/>
    <property type="match status" value="1"/>
</dbReference>